<feature type="transmembrane region" description="Helical" evidence="1">
    <location>
        <begin position="62"/>
        <end position="80"/>
    </location>
</feature>
<feature type="transmembrane region" description="Helical" evidence="1">
    <location>
        <begin position="203"/>
        <end position="222"/>
    </location>
</feature>
<feature type="transmembrane region" description="Helical" evidence="1">
    <location>
        <begin position="143"/>
        <end position="164"/>
    </location>
</feature>
<dbReference type="EMBL" id="CAHIKZ030005273">
    <property type="protein sequence ID" value="CAE1321933.1"/>
    <property type="molecule type" value="Genomic_DNA"/>
</dbReference>
<accession>A0A812EG60</accession>
<protein>
    <submittedName>
        <fullName evidence="2">Uncharacterized protein</fullName>
    </submittedName>
</protein>
<name>A0A812EG60_ACAPH</name>
<dbReference type="AlphaFoldDB" id="A0A812EG60"/>
<keyword evidence="1" id="KW-0812">Transmembrane</keyword>
<keyword evidence="3" id="KW-1185">Reference proteome</keyword>
<reference evidence="2" key="1">
    <citation type="submission" date="2021-01" db="EMBL/GenBank/DDBJ databases">
        <authorList>
            <person name="Li R."/>
            <person name="Bekaert M."/>
        </authorList>
    </citation>
    <scope>NUCLEOTIDE SEQUENCE</scope>
    <source>
        <strain evidence="2">Farmed</strain>
    </source>
</reference>
<feature type="transmembrane region" description="Helical" evidence="1">
    <location>
        <begin position="118"/>
        <end position="136"/>
    </location>
</feature>
<evidence type="ECO:0000313" key="2">
    <source>
        <dbReference type="EMBL" id="CAE1321933.1"/>
    </source>
</evidence>
<sequence>MIFFHTLFISVSVFTYLAIVPFMSVSRFSYLPLVNFISFYLSLFTCPFSYGVIITFMSFSPFSHLLLVLFISICLSFFICRDLSVHVFSTFLYVPFVLFISIFCSYLAIVPFMSLSTFSHLPLVLFISICLSLFICRDRSFHVFFTLFISTAFLFISICLSLFICRDRSFHVSLTLFISIASICFILFVAAVRFLYIFVSLLFHIYSFCPSYLSVSVSVIIFTARFRRDSFFSYLPFVLFLSIYLICSYLSIVHFISTARPLRISSIEEFGVTLRQIIPVSLFCFGKRRCVIAGNSKSSNHSSVPQRELP</sequence>
<comment type="caution">
    <text evidence="2">The sequence shown here is derived from an EMBL/GenBank/DDBJ whole genome shotgun (WGS) entry which is preliminary data.</text>
</comment>
<evidence type="ECO:0000256" key="1">
    <source>
        <dbReference type="SAM" id="Phobius"/>
    </source>
</evidence>
<feature type="transmembrane region" description="Helical" evidence="1">
    <location>
        <begin position="234"/>
        <end position="256"/>
    </location>
</feature>
<feature type="transmembrane region" description="Helical" evidence="1">
    <location>
        <begin position="92"/>
        <end position="112"/>
    </location>
</feature>
<proteinExistence type="predicted"/>
<keyword evidence="1" id="KW-1133">Transmembrane helix</keyword>
<evidence type="ECO:0000313" key="3">
    <source>
        <dbReference type="Proteomes" id="UP000597762"/>
    </source>
</evidence>
<feature type="transmembrane region" description="Helical" evidence="1">
    <location>
        <begin position="6"/>
        <end position="25"/>
    </location>
</feature>
<keyword evidence="1" id="KW-0472">Membrane</keyword>
<feature type="transmembrane region" description="Helical" evidence="1">
    <location>
        <begin position="37"/>
        <end position="56"/>
    </location>
</feature>
<feature type="transmembrane region" description="Helical" evidence="1">
    <location>
        <begin position="170"/>
        <end position="196"/>
    </location>
</feature>
<dbReference type="Proteomes" id="UP000597762">
    <property type="component" value="Unassembled WGS sequence"/>
</dbReference>
<organism evidence="2 3">
    <name type="scientific">Acanthosepion pharaonis</name>
    <name type="common">Pharaoh cuttlefish</name>
    <name type="synonym">Sepia pharaonis</name>
    <dbReference type="NCBI Taxonomy" id="158019"/>
    <lineage>
        <taxon>Eukaryota</taxon>
        <taxon>Metazoa</taxon>
        <taxon>Spiralia</taxon>
        <taxon>Lophotrochozoa</taxon>
        <taxon>Mollusca</taxon>
        <taxon>Cephalopoda</taxon>
        <taxon>Coleoidea</taxon>
        <taxon>Decapodiformes</taxon>
        <taxon>Sepiida</taxon>
        <taxon>Sepiina</taxon>
        <taxon>Sepiidae</taxon>
        <taxon>Acanthosepion</taxon>
    </lineage>
</organism>
<gene>
    <name evidence="2" type="ORF">SPHA_71930</name>
</gene>